<evidence type="ECO:0000256" key="2">
    <source>
        <dbReference type="ARBA" id="ARBA00022801"/>
    </source>
</evidence>
<organism evidence="4 5">
    <name type="scientific">Jiangella asiatica</name>
    <dbReference type="NCBI Taxonomy" id="2530372"/>
    <lineage>
        <taxon>Bacteria</taxon>
        <taxon>Bacillati</taxon>
        <taxon>Actinomycetota</taxon>
        <taxon>Actinomycetes</taxon>
        <taxon>Jiangellales</taxon>
        <taxon>Jiangellaceae</taxon>
        <taxon>Jiangella</taxon>
    </lineage>
</organism>
<keyword evidence="2" id="KW-0378">Hydrolase</keyword>
<comment type="caution">
    <text evidence="4">The sequence shown here is derived from an EMBL/GenBank/DDBJ whole genome shotgun (WGS) entry which is preliminary data.</text>
</comment>
<sequence>MTAPPNIVVVLSDEHTPAATGCYGHPTVRTPNIDRLAAVGTLYESAYCASPMCVPSRLSLLSGRYVHDIGAWDNGVLPDPSVRSWGDHLRAAGYESVLAGRTHFNGADRLWGFDRRLSDDLEHWVDHSGRPPRRVPEWQRRTNSHVAETGVGEHPNTRHDETVTDLVVDYLTSRAQDGGERPFLLYVGYMQPHFPLVAAPEFAAWYDPSTVVLPPTRGAAPEDQHPVIAQLRRSFRNDEPLTDEQQRVATARYWALVSQLDHHVGRILDVIDESPLRDNTVIVYTSDHGEMLGHHGVWQKQCFYEPAVTVPLLVRTPAQARGAAAPARVAGDVSQVDLLPTLRGLAGLPADASLPGRDLLGATVEPRPVISEYHAQGMLDAGFMLKRGRYKYCAYVGHPPQLFDVVADPEERQDLAGDAAHAQVLAELDAQLRWHLDPDAVDHRAKADQRARAAAVGAQ</sequence>
<proteinExistence type="predicted"/>
<dbReference type="CDD" id="cd16037">
    <property type="entry name" value="sulfatase_like"/>
    <property type="match status" value="1"/>
</dbReference>
<keyword evidence="5" id="KW-1185">Reference proteome</keyword>
<dbReference type="GO" id="GO:0005737">
    <property type="term" value="C:cytoplasm"/>
    <property type="evidence" value="ECO:0007669"/>
    <property type="project" value="TreeGrafter"/>
</dbReference>
<name>A0A4R5D593_9ACTN</name>
<dbReference type="Pfam" id="PF00884">
    <property type="entry name" value="Sulfatase"/>
    <property type="match status" value="1"/>
</dbReference>
<dbReference type="Proteomes" id="UP000294739">
    <property type="component" value="Unassembled WGS sequence"/>
</dbReference>
<dbReference type="GO" id="GO:0008484">
    <property type="term" value="F:sulfuric ester hydrolase activity"/>
    <property type="evidence" value="ECO:0007669"/>
    <property type="project" value="TreeGrafter"/>
</dbReference>
<evidence type="ECO:0000256" key="1">
    <source>
        <dbReference type="ARBA" id="ARBA00022723"/>
    </source>
</evidence>
<evidence type="ECO:0000313" key="5">
    <source>
        <dbReference type="Proteomes" id="UP000294739"/>
    </source>
</evidence>
<dbReference type="GO" id="GO:0046872">
    <property type="term" value="F:metal ion binding"/>
    <property type="evidence" value="ECO:0007669"/>
    <property type="project" value="UniProtKB-KW"/>
</dbReference>
<gene>
    <name evidence="4" type="ORF">E1269_17055</name>
</gene>
<dbReference type="EMBL" id="SMKZ01000023">
    <property type="protein sequence ID" value="TDE08629.1"/>
    <property type="molecule type" value="Genomic_DNA"/>
</dbReference>
<dbReference type="Gene3D" id="3.40.720.10">
    <property type="entry name" value="Alkaline Phosphatase, subunit A"/>
    <property type="match status" value="1"/>
</dbReference>
<dbReference type="PANTHER" id="PTHR45953">
    <property type="entry name" value="IDURONATE 2-SULFATASE"/>
    <property type="match status" value="1"/>
</dbReference>
<dbReference type="AlphaFoldDB" id="A0A4R5D593"/>
<protein>
    <submittedName>
        <fullName evidence="4">Sulfatase</fullName>
    </submittedName>
</protein>
<dbReference type="SUPFAM" id="SSF53649">
    <property type="entry name" value="Alkaline phosphatase-like"/>
    <property type="match status" value="1"/>
</dbReference>
<dbReference type="InterPro" id="IPR000917">
    <property type="entry name" value="Sulfatase_N"/>
</dbReference>
<dbReference type="OrthoDB" id="9777306at2"/>
<keyword evidence="1" id="KW-0479">Metal-binding</keyword>
<dbReference type="InterPro" id="IPR017850">
    <property type="entry name" value="Alkaline_phosphatase_core_sf"/>
</dbReference>
<reference evidence="4 5" key="1">
    <citation type="submission" date="2019-03" db="EMBL/GenBank/DDBJ databases">
        <title>Draft genome sequences of novel Actinobacteria.</title>
        <authorList>
            <person name="Sahin N."/>
            <person name="Ay H."/>
            <person name="Saygin H."/>
        </authorList>
    </citation>
    <scope>NUCLEOTIDE SEQUENCE [LARGE SCALE GENOMIC DNA]</scope>
    <source>
        <strain evidence="4 5">5K138</strain>
    </source>
</reference>
<dbReference type="InParanoid" id="A0A4R5D593"/>
<evidence type="ECO:0000313" key="4">
    <source>
        <dbReference type="EMBL" id="TDE08629.1"/>
    </source>
</evidence>
<evidence type="ECO:0000259" key="3">
    <source>
        <dbReference type="Pfam" id="PF00884"/>
    </source>
</evidence>
<accession>A0A4R5D593</accession>
<feature type="domain" description="Sulfatase N-terminal" evidence="3">
    <location>
        <begin position="5"/>
        <end position="347"/>
    </location>
</feature>
<dbReference type="PANTHER" id="PTHR45953:SF1">
    <property type="entry name" value="IDURONATE 2-SULFATASE"/>
    <property type="match status" value="1"/>
</dbReference>
<dbReference type="RefSeq" id="WP_131896643.1">
    <property type="nucleotide sequence ID" value="NZ_SMKZ01000023.1"/>
</dbReference>